<evidence type="ECO:0000256" key="1">
    <source>
        <dbReference type="ARBA" id="ARBA00022679"/>
    </source>
</evidence>
<dbReference type="SMART" id="SM00563">
    <property type="entry name" value="PlsC"/>
    <property type="match status" value="1"/>
</dbReference>
<dbReference type="SUPFAM" id="SSF69593">
    <property type="entry name" value="Glycerol-3-phosphate (1)-acyltransferase"/>
    <property type="match status" value="1"/>
</dbReference>
<dbReference type="EMBL" id="JACGZW010000006">
    <property type="protein sequence ID" value="MBB1155141.1"/>
    <property type="molecule type" value="Genomic_DNA"/>
</dbReference>
<gene>
    <name evidence="5" type="ORF">H4281_18520</name>
</gene>
<name>A0A7W3ZB46_9PSEU</name>
<proteinExistence type="predicted"/>
<dbReference type="PANTHER" id="PTHR10434">
    <property type="entry name" value="1-ACYL-SN-GLYCEROL-3-PHOSPHATE ACYLTRANSFERASE"/>
    <property type="match status" value="1"/>
</dbReference>
<keyword evidence="1 5" id="KW-0808">Transferase</keyword>
<comment type="caution">
    <text evidence="5">The sequence shown here is derived from an EMBL/GenBank/DDBJ whole genome shotgun (WGS) entry which is preliminary data.</text>
</comment>
<dbReference type="Pfam" id="PF01553">
    <property type="entry name" value="Acyltransferase"/>
    <property type="match status" value="1"/>
</dbReference>
<dbReference type="Proteomes" id="UP000526734">
    <property type="component" value="Unassembled WGS sequence"/>
</dbReference>
<dbReference type="GO" id="GO:0003841">
    <property type="term" value="F:1-acylglycerol-3-phosphate O-acyltransferase activity"/>
    <property type="evidence" value="ECO:0007669"/>
    <property type="project" value="TreeGrafter"/>
</dbReference>
<dbReference type="GO" id="GO:0006654">
    <property type="term" value="P:phosphatidic acid biosynthetic process"/>
    <property type="evidence" value="ECO:0007669"/>
    <property type="project" value="TreeGrafter"/>
</dbReference>
<evidence type="ECO:0000259" key="4">
    <source>
        <dbReference type="SMART" id="SM00563"/>
    </source>
</evidence>
<feature type="compositionally biased region" description="Acidic residues" evidence="3">
    <location>
        <begin position="247"/>
        <end position="256"/>
    </location>
</feature>
<reference evidence="5 6" key="1">
    <citation type="submission" date="2020-08" db="EMBL/GenBank/DDBJ databases">
        <title>Amycolatopsis sp. nov. DR6-1 isolated from Dendrobium heterocarpum.</title>
        <authorList>
            <person name="Tedsree N."/>
            <person name="Kuncharoen N."/>
            <person name="Likhitwitayawuid K."/>
            <person name="Tanasupawat S."/>
        </authorList>
    </citation>
    <scope>NUCLEOTIDE SEQUENCE [LARGE SCALE GENOMIC DNA]</scope>
    <source>
        <strain evidence="5 6">DR6-1</strain>
    </source>
</reference>
<accession>A0A7W3ZB46</accession>
<evidence type="ECO:0000313" key="6">
    <source>
        <dbReference type="Proteomes" id="UP000526734"/>
    </source>
</evidence>
<dbReference type="CDD" id="cd07989">
    <property type="entry name" value="LPLAT_AGPAT-like"/>
    <property type="match status" value="1"/>
</dbReference>
<dbReference type="GO" id="GO:0005886">
    <property type="term" value="C:plasma membrane"/>
    <property type="evidence" value="ECO:0007669"/>
    <property type="project" value="TreeGrafter"/>
</dbReference>
<dbReference type="AlphaFoldDB" id="A0A7W3ZB46"/>
<keyword evidence="6" id="KW-1185">Reference proteome</keyword>
<keyword evidence="2 5" id="KW-0012">Acyltransferase</keyword>
<dbReference type="PANTHER" id="PTHR10434:SF55">
    <property type="entry name" value="POSSIBLE ACYLTRANSFERASE"/>
    <property type="match status" value="1"/>
</dbReference>
<evidence type="ECO:0000313" key="5">
    <source>
        <dbReference type="EMBL" id="MBB1155141.1"/>
    </source>
</evidence>
<dbReference type="InterPro" id="IPR002123">
    <property type="entry name" value="Plipid/glycerol_acylTrfase"/>
</dbReference>
<protein>
    <submittedName>
        <fullName evidence="5">1-acyl-sn-glycerol-3-phosphate acyltransferase</fullName>
    </submittedName>
</protein>
<organism evidence="5 6">
    <name type="scientific">Amycolatopsis dendrobii</name>
    <dbReference type="NCBI Taxonomy" id="2760662"/>
    <lineage>
        <taxon>Bacteria</taxon>
        <taxon>Bacillati</taxon>
        <taxon>Actinomycetota</taxon>
        <taxon>Actinomycetes</taxon>
        <taxon>Pseudonocardiales</taxon>
        <taxon>Pseudonocardiaceae</taxon>
        <taxon>Amycolatopsis</taxon>
    </lineage>
</organism>
<evidence type="ECO:0000256" key="2">
    <source>
        <dbReference type="ARBA" id="ARBA00023315"/>
    </source>
</evidence>
<feature type="region of interest" description="Disordered" evidence="3">
    <location>
        <begin position="221"/>
        <end position="256"/>
    </location>
</feature>
<dbReference type="RefSeq" id="WP_182892196.1">
    <property type="nucleotide sequence ID" value="NZ_JACGZW010000006.1"/>
</dbReference>
<feature type="compositionally biased region" description="Basic and acidic residues" evidence="3">
    <location>
        <begin position="221"/>
        <end position="246"/>
    </location>
</feature>
<sequence length="256" mass="27758">MARREKGGFWVGLAAAAFYPLTAIGKRVYLGAEKIPRQGPAVLVMNHISHLDPAVDAVFVHRQKRVPRFFLKASLKDVPIFGRIVTGSGQIPVARGSSAAGDSLKAAHQALEEGKVIVIYPEGTITKDPLGWPKEAYSGAARLALQNDVPVIPIARWGTNQIFNGYTKKFTPFPRKTVTHLVGDPIDLSAYRGGNPRSASMLREVTAVLMDEVTRLLAEIRQEEPPVKKPETDAAAETKAEAKTETEAAEQPEDGA</sequence>
<evidence type="ECO:0000256" key="3">
    <source>
        <dbReference type="SAM" id="MobiDB-lite"/>
    </source>
</evidence>
<feature type="domain" description="Phospholipid/glycerol acyltransferase" evidence="4">
    <location>
        <begin position="41"/>
        <end position="159"/>
    </location>
</feature>